<protein>
    <submittedName>
        <fullName evidence="1">Uncharacterized protein</fullName>
    </submittedName>
</protein>
<evidence type="ECO:0000313" key="2">
    <source>
        <dbReference type="Proteomes" id="UP000569914"/>
    </source>
</evidence>
<dbReference type="AlphaFoldDB" id="A0A7Y9L6P9"/>
<dbReference type="EMBL" id="JACCBU010000001">
    <property type="protein sequence ID" value="NYE69029.1"/>
    <property type="molecule type" value="Genomic_DNA"/>
</dbReference>
<dbReference type="Proteomes" id="UP000569914">
    <property type="component" value="Unassembled WGS sequence"/>
</dbReference>
<organism evidence="1 2">
    <name type="scientific">Microlunatus parietis</name>
    <dbReference type="NCBI Taxonomy" id="682979"/>
    <lineage>
        <taxon>Bacteria</taxon>
        <taxon>Bacillati</taxon>
        <taxon>Actinomycetota</taxon>
        <taxon>Actinomycetes</taxon>
        <taxon>Propionibacteriales</taxon>
        <taxon>Propionibacteriaceae</taxon>
        <taxon>Microlunatus</taxon>
    </lineage>
</organism>
<keyword evidence="2" id="KW-1185">Reference proteome</keyword>
<comment type="caution">
    <text evidence="1">The sequence shown here is derived from an EMBL/GenBank/DDBJ whole genome shotgun (WGS) entry which is preliminary data.</text>
</comment>
<accession>A0A7Y9L6P9</accession>
<evidence type="ECO:0000313" key="1">
    <source>
        <dbReference type="EMBL" id="NYE69029.1"/>
    </source>
</evidence>
<dbReference type="RefSeq" id="WP_179747815.1">
    <property type="nucleotide sequence ID" value="NZ_JACCBU010000001.1"/>
</dbReference>
<gene>
    <name evidence="1" type="ORF">BKA15_000358</name>
</gene>
<reference evidence="1 2" key="1">
    <citation type="submission" date="2020-07" db="EMBL/GenBank/DDBJ databases">
        <title>Sequencing the genomes of 1000 actinobacteria strains.</title>
        <authorList>
            <person name="Klenk H.-P."/>
        </authorList>
    </citation>
    <scope>NUCLEOTIDE SEQUENCE [LARGE SCALE GENOMIC DNA]</scope>
    <source>
        <strain evidence="1 2">DSM 22083</strain>
    </source>
</reference>
<name>A0A7Y9L6P9_9ACTN</name>
<proteinExistence type="predicted"/>
<sequence length="101" mass="11166">MKYLTLAADYLEPSIRDDGSGEQISPGESGIPADLAQEIRSWNDRYQQVIPASTQQRETMKTEISELDQLGLDLAGRIAAALGDAKVRYYSEGLLRHLDPS</sequence>